<dbReference type="GeneID" id="95983884"/>
<evidence type="ECO:0000313" key="1">
    <source>
        <dbReference type="EMBL" id="KAL1411866.1"/>
    </source>
</evidence>
<dbReference type="Proteomes" id="UP001565368">
    <property type="component" value="Unassembled WGS sequence"/>
</dbReference>
<dbReference type="EMBL" id="JBBXJM010000002">
    <property type="protein sequence ID" value="KAL1411866.1"/>
    <property type="molecule type" value="Genomic_DNA"/>
</dbReference>
<evidence type="ECO:0008006" key="3">
    <source>
        <dbReference type="Google" id="ProtNLM"/>
    </source>
</evidence>
<organism evidence="1 2">
    <name type="scientific">Vanrija albida</name>
    <dbReference type="NCBI Taxonomy" id="181172"/>
    <lineage>
        <taxon>Eukaryota</taxon>
        <taxon>Fungi</taxon>
        <taxon>Dikarya</taxon>
        <taxon>Basidiomycota</taxon>
        <taxon>Agaricomycotina</taxon>
        <taxon>Tremellomycetes</taxon>
        <taxon>Trichosporonales</taxon>
        <taxon>Trichosporonaceae</taxon>
        <taxon>Vanrija</taxon>
    </lineage>
</organism>
<comment type="caution">
    <text evidence="1">The sequence shown here is derived from an EMBL/GenBank/DDBJ whole genome shotgun (WGS) entry which is preliminary data.</text>
</comment>
<dbReference type="RefSeq" id="XP_069211810.1">
    <property type="nucleotide sequence ID" value="XM_069351424.1"/>
</dbReference>
<proteinExistence type="predicted"/>
<dbReference type="Gene3D" id="2.40.350.10">
    <property type="entry name" value="SO1590-like"/>
    <property type="match status" value="1"/>
</dbReference>
<dbReference type="InterPro" id="IPR023159">
    <property type="entry name" value="SO1590-like_sf"/>
</dbReference>
<name>A0ABR3QAW7_9TREE</name>
<protein>
    <recommendedName>
        <fullName evidence="3">Lipocalin-like domain-containing protein</fullName>
    </recommendedName>
</protein>
<reference evidence="1 2" key="1">
    <citation type="submission" date="2023-08" db="EMBL/GenBank/DDBJ databases">
        <title>Annotated Genome Sequence of Vanrija albida AlHP1.</title>
        <authorList>
            <person name="Herzog R."/>
        </authorList>
    </citation>
    <scope>NUCLEOTIDE SEQUENCE [LARGE SCALE GENOMIC DNA]</scope>
    <source>
        <strain evidence="1 2">AlHP1</strain>
    </source>
</reference>
<dbReference type="Pfam" id="PF11528">
    <property type="entry name" value="DUF3224"/>
    <property type="match status" value="1"/>
</dbReference>
<keyword evidence="2" id="KW-1185">Reference proteome</keyword>
<dbReference type="SUPFAM" id="SSF159238">
    <property type="entry name" value="SO1590-like"/>
    <property type="match status" value="1"/>
</dbReference>
<evidence type="ECO:0000313" key="2">
    <source>
        <dbReference type="Proteomes" id="UP001565368"/>
    </source>
</evidence>
<gene>
    <name evidence="1" type="ORF">Q8F55_002841</name>
</gene>
<accession>A0ABR3QAW7</accession>
<dbReference type="InterPro" id="IPR021607">
    <property type="entry name" value="DUF3224"/>
</dbReference>
<sequence length="151" mass="16224">MAPITIPTKFTVASWNQNPLQYGADLPFKPCIATSEREYTGEMEGNATAAYTMFKYATAEGKDDGCFYGMQVFTGTLQGRKGSFAAHVSGTFVGGRVEGRLDIVSESSTDELKGIMGSGTLVVSDVPATVARRKVDPGYKDVVEGKLTYEL</sequence>